<dbReference type="Gene3D" id="2.10.25.10">
    <property type="entry name" value="Laminin"/>
    <property type="match status" value="2"/>
</dbReference>
<comment type="catalytic activity">
    <reaction evidence="13">
        <text>Preferential cleavage: Arg-|-Xaa, Lys-|-Xaa.</text>
        <dbReference type="EC" id="3.4.21.4"/>
    </reaction>
</comment>
<dbReference type="AlphaFoldDB" id="A0A8C9RWU0"/>
<dbReference type="SUPFAM" id="SSF57196">
    <property type="entry name" value="EGF/Laminin"/>
    <property type="match status" value="1"/>
</dbReference>
<dbReference type="PROSITE" id="PS50070">
    <property type="entry name" value="KRINGLE_2"/>
    <property type="match status" value="1"/>
</dbReference>
<feature type="domain" description="Fibronectin type-II" evidence="25">
    <location>
        <begin position="47"/>
        <end position="93"/>
    </location>
</feature>
<evidence type="ECO:0000256" key="4">
    <source>
        <dbReference type="ARBA" id="ARBA00022572"/>
    </source>
</evidence>
<dbReference type="PROSITE" id="PS00134">
    <property type="entry name" value="TRYPSIN_HIS"/>
    <property type="match status" value="1"/>
</dbReference>
<feature type="signal peptide" evidence="20">
    <location>
        <begin position="1"/>
        <end position="21"/>
    </location>
</feature>
<keyword evidence="10" id="KW-0865">Zymogen</keyword>
<evidence type="ECO:0000259" key="21">
    <source>
        <dbReference type="PROSITE" id="PS50026"/>
    </source>
</evidence>
<dbReference type="InterPro" id="IPR000742">
    <property type="entry name" value="EGF"/>
</dbReference>
<keyword evidence="4 16" id="KW-0420">Kringle</keyword>
<evidence type="ECO:0000256" key="11">
    <source>
        <dbReference type="ARBA" id="ARBA00023157"/>
    </source>
</evidence>
<dbReference type="Ensembl" id="ENSSFOT00015020272.2">
    <property type="protein sequence ID" value="ENSSFOP00015020042.2"/>
    <property type="gene ID" value="ENSSFOG00015012904.2"/>
</dbReference>
<dbReference type="GO" id="GO:0031638">
    <property type="term" value="P:zymogen activation"/>
    <property type="evidence" value="ECO:0007669"/>
    <property type="project" value="TreeGrafter"/>
</dbReference>
<evidence type="ECO:0000259" key="22">
    <source>
        <dbReference type="PROSITE" id="PS50070"/>
    </source>
</evidence>
<protein>
    <recommendedName>
        <fullName evidence="14">trypsin</fullName>
        <ecNumber evidence="14">3.4.21.4</ecNumber>
    </recommendedName>
</protein>
<dbReference type="PROSITE" id="PS50026">
    <property type="entry name" value="EGF_3"/>
    <property type="match status" value="2"/>
</dbReference>
<keyword evidence="8 18" id="KW-0378">Hydrolase</keyword>
<dbReference type="Proteomes" id="UP000694397">
    <property type="component" value="Chromosome 5"/>
</dbReference>
<dbReference type="FunFam" id="2.40.20.10:FF:000001">
    <property type="entry name" value="Urokinase-type plasminogen activator"/>
    <property type="match status" value="1"/>
</dbReference>
<comment type="caution">
    <text evidence="17">Lacks conserved residue(s) required for the propagation of feature annotation.</text>
</comment>
<dbReference type="SUPFAM" id="SSF57603">
    <property type="entry name" value="FnI-like domain"/>
    <property type="match status" value="1"/>
</dbReference>
<keyword evidence="12" id="KW-0325">Glycoprotein</keyword>
<dbReference type="OrthoDB" id="9925451at2759"/>
<dbReference type="Pfam" id="PF00040">
    <property type="entry name" value="fn2"/>
    <property type="match status" value="1"/>
</dbReference>
<evidence type="ECO:0000256" key="17">
    <source>
        <dbReference type="PROSITE-ProRule" id="PRU00479"/>
    </source>
</evidence>
<evidence type="ECO:0000256" key="16">
    <source>
        <dbReference type="PROSITE-ProRule" id="PRU00121"/>
    </source>
</evidence>
<dbReference type="GO" id="GO:0005509">
    <property type="term" value="F:calcium ion binding"/>
    <property type="evidence" value="ECO:0007669"/>
    <property type="project" value="InterPro"/>
</dbReference>
<evidence type="ECO:0000256" key="14">
    <source>
        <dbReference type="ARBA" id="ARBA00038868"/>
    </source>
</evidence>
<dbReference type="PROSITE" id="PS00021">
    <property type="entry name" value="KRINGLE_1"/>
    <property type="match status" value="1"/>
</dbReference>
<keyword evidence="5 18" id="KW-0645">Protease</keyword>
<dbReference type="GO" id="GO:0033993">
    <property type="term" value="P:response to lipid"/>
    <property type="evidence" value="ECO:0007669"/>
    <property type="project" value="UniProtKB-ARBA"/>
</dbReference>
<dbReference type="Gene3D" id="2.40.10.10">
    <property type="entry name" value="Trypsin-like serine proteases"/>
    <property type="match status" value="2"/>
</dbReference>
<feature type="disulfide bond" evidence="15">
    <location>
        <begin position="136"/>
        <end position="145"/>
    </location>
</feature>
<evidence type="ECO:0000259" key="25">
    <source>
        <dbReference type="PROSITE" id="PS51092"/>
    </source>
</evidence>
<dbReference type="PROSITE" id="PS51091">
    <property type="entry name" value="FN1_2"/>
    <property type="match status" value="1"/>
</dbReference>
<dbReference type="GO" id="GO:0005615">
    <property type="term" value="C:extracellular space"/>
    <property type="evidence" value="ECO:0007669"/>
    <property type="project" value="TreeGrafter"/>
</dbReference>
<evidence type="ECO:0000256" key="1">
    <source>
        <dbReference type="ARBA" id="ARBA00004239"/>
    </source>
</evidence>
<dbReference type="Gene3D" id="2.10.10.10">
    <property type="entry name" value="Fibronectin, type II, collagen-binding"/>
    <property type="match status" value="1"/>
</dbReference>
<dbReference type="PROSITE" id="PS50240">
    <property type="entry name" value="TRYPSIN_DOM"/>
    <property type="match status" value="1"/>
</dbReference>
<dbReference type="PROSITE" id="PS01253">
    <property type="entry name" value="FN1_1"/>
    <property type="match status" value="1"/>
</dbReference>
<reference evidence="26" key="2">
    <citation type="submission" date="2025-08" db="UniProtKB">
        <authorList>
            <consortium name="Ensembl"/>
        </authorList>
    </citation>
    <scope>IDENTIFICATION</scope>
</reference>
<dbReference type="InterPro" id="IPR050127">
    <property type="entry name" value="Serine_Proteases_S1"/>
</dbReference>
<dbReference type="SMART" id="SM00179">
    <property type="entry name" value="EGF_CA"/>
    <property type="match status" value="1"/>
</dbReference>
<dbReference type="InterPro" id="IPR018114">
    <property type="entry name" value="TRYPSIN_HIS"/>
</dbReference>
<feature type="disulfide bond" evidence="15">
    <location>
        <begin position="198"/>
        <end position="215"/>
    </location>
</feature>
<dbReference type="InterPro" id="IPR000083">
    <property type="entry name" value="Fibronectin_type1"/>
</dbReference>
<keyword evidence="6 20" id="KW-0732">Signal</keyword>
<dbReference type="InterPro" id="IPR018056">
    <property type="entry name" value="Kringle_CS"/>
</dbReference>
<dbReference type="Pfam" id="PF00008">
    <property type="entry name" value="EGF"/>
    <property type="match status" value="1"/>
</dbReference>
<dbReference type="InterPro" id="IPR001314">
    <property type="entry name" value="Peptidase_S1A"/>
</dbReference>
<keyword evidence="9 18" id="KW-0720">Serine protease</keyword>
<dbReference type="Pfam" id="PF00039">
    <property type="entry name" value="fn1"/>
    <property type="match status" value="1"/>
</dbReference>
<dbReference type="InterPro" id="IPR013806">
    <property type="entry name" value="Kringle-like"/>
</dbReference>
<evidence type="ECO:0000256" key="5">
    <source>
        <dbReference type="ARBA" id="ARBA00022670"/>
    </source>
</evidence>
<dbReference type="InterPro" id="IPR043504">
    <property type="entry name" value="Peptidase_S1_PA_chymotrypsin"/>
</dbReference>
<dbReference type="Pfam" id="PF00051">
    <property type="entry name" value="Kringle"/>
    <property type="match status" value="1"/>
</dbReference>
<reference evidence="26 27" key="1">
    <citation type="submission" date="2019-04" db="EMBL/GenBank/DDBJ databases">
        <authorList>
            <consortium name="Wellcome Sanger Institute Data Sharing"/>
        </authorList>
    </citation>
    <scope>NUCLEOTIDE SEQUENCE [LARGE SCALE GENOMIC DNA]</scope>
</reference>
<dbReference type="CDD" id="cd00061">
    <property type="entry name" value="FN1"/>
    <property type="match status" value="1"/>
</dbReference>
<feature type="domain" description="EGF-like" evidence="21">
    <location>
        <begin position="189"/>
        <end position="227"/>
    </location>
</feature>
<dbReference type="Gene3D" id="2.40.20.10">
    <property type="entry name" value="Plasminogen Kringle 4"/>
    <property type="match status" value="1"/>
</dbReference>
<dbReference type="PROSITE" id="PS00023">
    <property type="entry name" value="FN2_1"/>
    <property type="match status" value="1"/>
</dbReference>
<dbReference type="InterPro" id="IPR001881">
    <property type="entry name" value="EGF-like_Ca-bd_dom"/>
</dbReference>
<dbReference type="PRINTS" id="PR00018">
    <property type="entry name" value="KRINGLE"/>
</dbReference>
<dbReference type="SMART" id="SM00020">
    <property type="entry name" value="Tryp_SPc"/>
    <property type="match status" value="1"/>
</dbReference>
<accession>A0A8C9RWU0</accession>
<dbReference type="PRINTS" id="PR00013">
    <property type="entry name" value="FNTYPEII"/>
</dbReference>
<evidence type="ECO:0000256" key="10">
    <source>
        <dbReference type="ARBA" id="ARBA00023145"/>
    </source>
</evidence>
<dbReference type="GO" id="GO:0004252">
    <property type="term" value="F:serine-type endopeptidase activity"/>
    <property type="evidence" value="ECO:0007669"/>
    <property type="project" value="UniProtKB-EC"/>
</dbReference>
<organism evidence="26 27">
    <name type="scientific">Scleropages formosus</name>
    <name type="common">Asian bonytongue</name>
    <name type="synonym">Osteoglossum formosum</name>
    <dbReference type="NCBI Taxonomy" id="113540"/>
    <lineage>
        <taxon>Eukaryota</taxon>
        <taxon>Metazoa</taxon>
        <taxon>Chordata</taxon>
        <taxon>Craniata</taxon>
        <taxon>Vertebrata</taxon>
        <taxon>Euteleostomi</taxon>
        <taxon>Actinopterygii</taxon>
        <taxon>Neopterygii</taxon>
        <taxon>Teleostei</taxon>
        <taxon>Osteoglossocephala</taxon>
        <taxon>Osteoglossomorpha</taxon>
        <taxon>Osteoglossiformes</taxon>
        <taxon>Osteoglossidae</taxon>
        <taxon>Scleropages</taxon>
    </lineage>
</organism>
<dbReference type="EC" id="3.4.21.4" evidence="14"/>
<name>A0A8C9RWU0_SCLFO</name>
<evidence type="ECO:0000256" key="20">
    <source>
        <dbReference type="SAM" id="SignalP"/>
    </source>
</evidence>
<feature type="disulfide bond" evidence="15">
    <location>
        <begin position="117"/>
        <end position="134"/>
    </location>
</feature>
<dbReference type="PANTHER" id="PTHR24264:SF43">
    <property type="entry name" value="HEPATOCYTE GROWTH FACTOR ACTIVATOR"/>
    <property type="match status" value="1"/>
</dbReference>
<comment type="subcellular location">
    <subcellularLocation>
        <location evidence="1">Secreted</location>
        <location evidence="1">Extracellular space</location>
    </subcellularLocation>
</comment>
<dbReference type="PRINTS" id="PR00722">
    <property type="entry name" value="CHYMOTRYPSIN"/>
</dbReference>
<evidence type="ECO:0000313" key="27">
    <source>
        <dbReference type="Proteomes" id="UP000694397"/>
    </source>
</evidence>
<dbReference type="CDD" id="cd00108">
    <property type="entry name" value="KR"/>
    <property type="match status" value="1"/>
</dbReference>
<dbReference type="SMART" id="SM00059">
    <property type="entry name" value="FN2"/>
    <property type="match status" value="1"/>
</dbReference>
<dbReference type="GeneTree" id="ENSGT00940000159778"/>
<dbReference type="InterPro" id="IPR009003">
    <property type="entry name" value="Peptidase_S1_PA"/>
</dbReference>
<dbReference type="SMART" id="SM00181">
    <property type="entry name" value="EGF"/>
    <property type="match status" value="2"/>
</dbReference>
<keyword evidence="27" id="KW-1185">Reference proteome</keyword>
<evidence type="ECO:0000256" key="19">
    <source>
        <dbReference type="SAM" id="MobiDB-lite"/>
    </source>
</evidence>
<gene>
    <name evidence="26" type="primary">HGFAC</name>
</gene>
<dbReference type="PROSITE" id="PS00022">
    <property type="entry name" value="EGF_1"/>
    <property type="match status" value="2"/>
</dbReference>
<dbReference type="SUPFAM" id="SSF50494">
    <property type="entry name" value="Trypsin-like serine proteases"/>
    <property type="match status" value="1"/>
</dbReference>
<evidence type="ECO:0000256" key="2">
    <source>
        <dbReference type="ARBA" id="ARBA00022525"/>
    </source>
</evidence>
<evidence type="ECO:0000259" key="24">
    <source>
        <dbReference type="PROSITE" id="PS51091"/>
    </source>
</evidence>
<feature type="domain" description="Peptidase S1" evidence="23">
    <location>
        <begin position="365"/>
        <end position="602"/>
    </location>
</feature>
<dbReference type="InterPro" id="IPR000001">
    <property type="entry name" value="Kringle"/>
</dbReference>
<dbReference type="InterPro" id="IPR038178">
    <property type="entry name" value="Kringle_sf"/>
</dbReference>
<evidence type="ECO:0000259" key="23">
    <source>
        <dbReference type="PROSITE" id="PS50240"/>
    </source>
</evidence>
<dbReference type="GO" id="GO:0007596">
    <property type="term" value="P:blood coagulation"/>
    <property type="evidence" value="ECO:0007669"/>
    <property type="project" value="TreeGrafter"/>
</dbReference>
<feature type="disulfide bond" evidence="15">
    <location>
        <begin position="217"/>
        <end position="226"/>
    </location>
</feature>
<evidence type="ECO:0000256" key="6">
    <source>
        <dbReference type="ARBA" id="ARBA00022729"/>
    </source>
</evidence>
<evidence type="ECO:0000256" key="9">
    <source>
        <dbReference type="ARBA" id="ARBA00022825"/>
    </source>
</evidence>
<dbReference type="SMART" id="SM00130">
    <property type="entry name" value="KR"/>
    <property type="match status" value="1"/>
</dbReference>
<evidence type="ECO:0000256" key="13">
    <source>
        <dbReference type="ARBA" id="ARBA00036320"/>
    </source>
</evidence>
<keyword evidence="2" id="KW-0964">Secreted</keyword>
<keyword evidence="7" id="KW-0677">Repeat</keyword>
<feature type="domain" description="Kringle" evidence="22">
    <location>
        <begin position="233"/>
        <end position="315"/>
    </location>
</feature>
<dbReference type="CDD" id="cd00062">
    <property type="entry name" value="FN2"/>
    <property type="match status" value="1"/>
</dbReference>
<dbReference type="PROSITE" id="PS51092">
    <property type="entry name" value="FN2_2"/>
    <property type="match status" value="1"/>
</dbReference>
<evidence type="ECO:0000313" key="26">
    <source>
        <dbReference type="Ensembl" id="ENSSFOP00015020042.2"/>
    </source>
</evidence>
<dbReference type="InterPro" id="IPR001254">
    <property type="entry name" value="Trypsin_dom"/>
</dbReference>
<evidence type="ECO:0000256" key="7">
    <source>
        <dbReference type="ARBA" id="ARBA00022737"/>
    </source>
</evidence>
<dbReference type="CDD" id="cd00190">
    <property type="entry name" value="Tryp_SPc"/>
    <property type="match status" value="1"/>
</dbReference>
<evidence type="ECO:0000256" key="15">
    <source>
        <dbReference type="PROSITE-ProRule" id="PRU00076"/>
    </source>
</evidence>
<dbReference type="PROSITE" id="PS01186">
    <property type="entry name" value="EGF_2"/>
    <property type="match status" value="2"/>
</dbReference>
<dbReference type="SUPFAM" id="SSF57440">
    <property type="entry name" value="Kringle-like"/>
    <property type="match status" value="2"/>
</dbReference>
<dbReference type="PANTHER" id="PTHR24264">
    <property type="entry name" value="TRYPSIN-RELATED"/>
    <property type="match status" value="1"/>
</dbReference>
<dbReference type="InterPro" id="IPR000562">
    <property type="entry name" value="FN_type2_dom"/>
</dbReference>
<feature type="domain" description="Fibronectin type-I" evidence="24">
    <location>
        <begin position="148"/>
        <end position="188"/>
    </location>
</feature>
<dbReference type="GO" id="GO:1901701">
    <property type="term" value="P:cellular response to oxygen-containing compound"/>
    <property type="evidence" value="ECO:0007669"/>
    <property type="project" value="UniProtKB-ARBA"/>
</dbReference>
<dbReference type="SMART" id="SM00058">
    <property type="entry name" value="FN1"/>
    <property type="match status" value="1"/>
</dbReference>
<evidence type="ECO:0000256" key="3">
    <source>
        <dbReference type="ARBA" id="ARBA00022536"/>
    </source>
</evidence>
<dbReference type="Pfam" id="PF00089">
    <property type="entry name" value="Trypsin"/>
    <property type="match status" value="1"/>
</dbReference>
<dbReference type="FunFam" id="2.40.10.10:FF:000003">
    <property type="entry name" value="Transmembrane serine protease 3"/>
    <property type="match status" value="1"/>
</dbReference>
<evidence type="ECO:0000256" key="18">
    <source>
        <dbReference type="RuleBase" id="RU363034"/>
    </source>
</evidence>
<reference evidence="26" key="3">
    <citation type="submission" date="2025-09" db="UniProtKB">
        <authorList>
            <consortium name="Ensembl"/>
        </authorList>
    </citation>
    <scope>IDENTIFICATION</scope>
</reference>
<dbReference type="PROSITE" id="PS00135">
    <property type="entry name" value="TRYPSIN_SER"/>
    <property type="match status" value="1"/>
</dbReference>
<evidence type="ECO:0000256" key="12">
    <source>
        <dbReference type="ARBA" id="ARBA00023180"/>
    </source>
</evidence>
<keyword evidence="11 15" id="KW-1015">Disulfide bond</keyword>
<keyword evidence="3 15" id="KW-0245">EGF-like domain</keyword>
<feature type="chain" id="PRO_5034299836" description="trypsin" evidence="20">
    <location>
        <begin position="22"/>
        <end position="607"/>
    </location>
</feature>
<feature type="region of interest" description="Disordered" evidence="19">
    <location>
        <begin position="337"/>
        <end position="356"/>
    </location>
</feature>
<dbReference type="InterPro" id="IPR036943">
    <property type="entry name" value="FN_type2_sf"/>
</dbReference>
<feature type="domain" description="EGF-like" evidence="21">
    <location>
        <begin position="108"/>
        <end position="146"/>
    </location>
</feature>
<proteinExistence type="predicted"/>
<evidence type="ECO:0000256" key="8">
    <source>
        <dbReference type="ARBA" id="ARBA00022801"/>
    </source>
</evidence>
<sequence>MSTRRALLLLLFPFQVFGVRSWPDFSGQKVLSSRTTDRNGLNKVLTVDGQECRFPFRYAGILRHQCLPTPSSRLWCSTTSNFDRDRQWGYCAPEDPTTPSKCVEKVRSVDPCDDNPCANGGLCISIPGRRAFVCRCLEPFTGRQCLQEKCYEELHLRYYDTSQSWGRIHLHTVEQCTCVGGEIKCERVRYAACTSNPCQNEGVCRTITSTGEAVCACRPGFAGPHCSITLGADCYWMNGTDYRGTANITFSGAHCLAWNSELLHDELTVANVESAALLGLGEHAFCRNPDGDSMPWCYTLKNSAISWEYCDIPSCRPPVSEYQNATVFTRLMKPSSLPPTVATPKPSRPVSCGTKHKKRVPRPRILGGHATLPGAHPWMAAIYFGESFCAGTLIASCWVVSAAHCFSGNPLVSQVRVVLGQHYFNDTGPNAKSHRIEKYIFPDRYSVFNPTVHDIVLIKLKKENGRCAKITPFVRPICLPGEDITFPDYYCCDITGWGHMYEKAKTYAAQLMQGVVYIVPFEQCTRPDVYGAEVTSSMLCAGSHRCVDACQGDSGGPLACTKNGVSFLYGIISWGDGCGRSHKPGVYTRVSNYVKWIQRVMKSKSKL</sequence>
<dbReference type="InterPro" id="IPR033116">
    <property type="entry name" value="TRYPSIN_SER"/>
</dbReference>